<dbReference type="InterPro" id="IPR011042">
    <property type="entry name" value="6-blade_b-propeller_TolB-like"/>
</dbReference>
<evidence type="ECO:0000313" key="4">
    <source>
        <dbReference type="EMBL" id="QJE98676.1"/>
    </source>
</evidence>
<sequence length="443" mass="49477">MTSLLLLCGASAFASAEVSPRFELVPAYPNLTFDDNASAAAVIPDGSGRVAVALQRGQIRLLSEDRDASSAPMFLDLRDKLREETEFEEGLHGIAFHPQFKKNGRFYVCYTQRGPRRTVLSEFMISRDAVQADRRSERVLLEYPHPLGNHWGGGIVFGRDGYLYLGIGDGGLRDDPYRLGQNLWSLHGKILRLDVDRRSEGLAYGIPADNPFTDKQEIRPEIWAIGFRNPWGMSFDRKTGTLWTGDVGQETWEEVNLVKRGANYGWSEMEGPERLASRASSPTDEDAFVKPIHAYGRESGISVTGGFVYRGSRLPSLEGQYLFGDWGMGRLWSLKWDRQAETEESSLLYERPVDGEGFNPTVIAPDAGGEPLFFSHYPSMIFTLREPERLASTVPDDEQIDEVIPEPEVVPIPPDDSPEDPDTSSTQGFVAERMLACAPYSNR</sequence>
<feature type="signal peptide" evidence="2">
    <location>
        <begin position="1"/>
        <end position="16"/>
    </location>
</feature>
<dbReference type="PANTHER" id="PTHR19328:SF75">
    <property type="entry name" value="ALDOSE SUGAR DEHYDROGENASE YLII"/>
    <property type="match status" value="1"/>
</dbReference>
<dbReference type="InterPro" id="IPR011041">
    <property type="entry name" value="Quinoprot_gluc/sorb_DH_b-prop"/>
</dbReference>
<evidence type="ECO:0000256" key="2">
    <source>
        <dbReference type="SAM" id="SignalP"/>
    </source>
</evidence>
<feature type="region of interest" description="Disordered" evidence="1">
    <location>
        <begin position="392"/>
        <end position="430"/>
    </location>
</feature>
<evidence type="ECO:0000256" key="1">
    <source>
        <dbReference type="SAM" id="MobiDB-lite"/>
    </source>
</evidence>
<dbReference type="Gene3D" id="2.120.10.30">
    <property type="entry name" value="TolB, C-terminal domain"/>
    <property type="match status" value="1"/>
</dbReference>
<dbReference type="Proteomes" id="UP000501812">
    <property type="component" value="Chromosome"/>
</dbReference>
<proteinExistence type="predicted"/>
<dbReference type="EMBL" id="CP051774">
    <property type="protein sequence ID" value="QJE98676.1"/>
    <property type="molecule type" value="Genomic_DNA"/>
</dbReference>
<keyword evidence="2" id="KW-0732">Signal</keyword>
<keyword evidence="5" id="KW-1185">Reference proteome</keyword>
<reference evidence="4 5" key="1">
    <citation type="submission" date="2020-04" db="EMBL/GenBank/DDBJ databases">
        <title>Luteolibacter sp. G-1-1-1 isolated from soil.</title>
        <authorList>
            <person name="Dahal R.H."/>
        </authorList>
    </citation>
    <scope>NUCLEOTIDE SEQUENCE [LARGE SCALE GENOMIC DNA]</scope>
    <source>
        <strain evidence="4 5">G-1-1-1</strain>
    </source>
</reference>
<feature type="chain" id="PRO_5032348498" evidence="2">
    <location>
        <begin position="17"/>
        <end position="443"/>
    </location>
</feature>
<evidence type="ECO:0000259" key="3">
    <source>
        <dbReference type="Pfam" id="PF07995"/>
    </source>
</evidence>
<dbReference type="PANTHER" id="PTHR19328">
    <property type="entry name" value="HEDGEHOG-INTERACTING PROTEIN"/>
    <property type="match status" value="1"/>
</dbReference>
<dbReference type="SUPFAM" id="SSF50952">
    <property type="entry name" value="Soluble quinoprotein glucose dehydrogenase"/>
    <property type="match status" value="1"/>
</dbReference>
<dbReference type="InterPro" id="IPR012938">
    <property type="entry name" value="Glc/Sorbosone_DH"/>
</dbReference>
<dbReference type="AlphaFoldDB" id="A0A858RMP9"/>
<organism evidence="4 5">
    <name type="scientific">Luteolibacter luteus</name>
    <dbReference type="NCBI Taxonomy" id="2728835"/>
    <lineage>
        <taxon>Bacteria</taxon>
        <taxon>Pseudomonadati</taxon>
        <taxon>Verrucomicrobiota</taxon>
        <taxon>Verrucomicrobiia</taxon>
        <taxon>Verrucomicrobiales</taxon>
        <taxon>Verrucomicrobiaceae</taxon>
        <taxon>Luteolibacter</taxon>
    </lineage>
</organism>
<dbReference type="Pfam" id="PF07995">
    <property type="entry name" value="GSDH"/>
    <property type="match status" value="1"/>
</dbReference>
<name>A0A858RMP9_9BACT</name>
<gene>
    <name evidence="4" type="ORF">HHL09_23790</name>
</gene>
<protein>
    <submittedName>
        <fullName evidence="4">PQQ-dependent sugar dehydrogenase</fullName>
    </submittedName>
</protein>
<feature type="domain" description="Glucose/Sorbosone dehydrogenase" evidence="3">
    <location>
        <begin position="39"/>
        <end position="348"/>
    </location>
</feature>
<feature type="compositionally biased region" description="Acidic residues" evidence="1">
    <location>
        <begin position="395"/>
        <end position="405"/>
    </location>
</feature>
<accession>A0A858RMP9</accession>
<dbReference type="RefSeq" id="WP_169457163.1">
    <property type="nucleotide sequence ID" value="NZ_CP051774.1"/>
</dbReference>
<evidence type="ECO:0000313" key="5">
    <source>
        <dbReference type="Proteomes" id="UP000501812"/>
    </source>
</evidence>
<dbReference type="KEGG" id="luo:HHL09_23790"/>